<accession>A0A124G786</accession>
<protein>
    <submittedName>
        <fullName evidence="1">Uncharacterized protein</fullName>
    </submittedName>
</protein>
<keyword evidence="2" id="KW-1185">Reference proteome</keyword>
<name>A0A124G786_CHLLI</name>
<reference evidence="1 2" key="1">
    <citation type="submission" date="2015-10" db="EMBL/GenBank/DDBJ databases">
        <title>Draft Genome Sequence of Chlorobium limicola strain Frasassi Growing under Artificial Lighting in the Frasassi Cave System.</title>
        <authorList>
            <person name="Mansor M."/>
            <person name="Macalady J."/>
        </authorList>
    </citation>
    <scope>NUCLEOTIDE SEQUENCE [LARGE SCALE GENOMIC DNA]</scope>
    <source>
        <strain evidence="1 2">Frasassi</strain>
    </source>
</reference>
<evidence type="ECO:0000313" key="1">
    <source>
        <dbReference type="EMBL" id="KUL22031.1"/>
    </source>
</evidence>
<evidence type="ECO:0000313" key="2">
    <source>
        <dbReference type="Proteomes" id="UP000053937"/>
    </source>
</evidence>
<comment type="caution">
    <text evidence="1">The sequence shown here is derived from an EMBL/GenBank/DDBJ whole genome shotgun (WGS) entry which is preliminary data.</text>
</comment>
<gene>
    <name evidence="1" type="ORF">ASB62_07640</name>
</gene>
<dbReference type="Proteomes" id="UP000053937">
    <property type="component" value="Unassembled WGS sequence"/>
</dbReference>
<organism evidence="1 2">
    <name type="scientific">Chlorobium limicola</name>
    <dbReference type="NCBI Taxonomy" id="1092"/>
    <lineage>
        <taxon>Bacteria</taxon>
        <taxon>Pseudomonadati</taxon>
        <taxon>Chlorobiota</taxon>
        <taxon>Chlorobiia</taxon>
        <taxon>Chlorobiales</taxon>
        <taxon>Chlorobiaceae</taxon>
        <taxon>Chlorobium/Pelodictyon group</taxon>
        <taxon>Chlorobium</taxon>
    </lineage>
</organism>
<proteinExistence type="predicted"/>
<dbReference type="AlphaFoldDB" id="A0A124G786"/>
<dbReference type="EMBL" id="LMBR01000199">
    <property type="protein sequence ID" value="KUL22031.1"/>
    <property type="molecule type" value="Genomic_DNA"/>
</dbReference>
<sequence length="78" mass="9121">MQSVAYWYNQFTSFWLNEHEGSLLISISPKKENRSTFHITQGTLTQAEIAAYPGFFRHIRARIKSDQKKPDKTVTVFQ</sequence>